<organism evidence="1 2">
    <name type="scientific">Mesorhizobium onobrychidis</name>
    <dbReference type="NCBI Taxonomy" id="2775404"/>
    <lineage>
        <taxon>Bacteria</taxon>
        <taxon>Pseudomonadati</taxon>
        <taxon>Pseudomonadota</taxon>
        <taxon>Alphaproteobacteria</taxon>
        <taxon>Hyphomicrobiales</taxon>
        <taxon>Phyllobacteriaceae</taxon>
        <taxon>Mesorhizobium</taxon>
    </lineage>
</organism>
<proteinExistence type="predicted"/>
<gene>
    <name evidence="1" type="ORF">IHQ72_07920</name>
</gene>
<accession>A0ABY5R2D9</accession>
<protein>
    <submittedName>
        <fullName evidence="1">Type II toxin-antitoxin system HigB family toxin</fullName>
    </submittedName>
</protein>
<dbReference type="RefSeq" id="WP_258121926.1">
    <property type="nucleotide sequence ID" value="NZ_CP062229.1"/>
</dbReference>
<name>A0ABY5R2D9_9HYPH</name>
<evidence type="ECO:0000313" key="1">
    <source>
        <dbReference type="EMBL" id="UVC17051.1"/>
    </source>
</evidence>
<dbReference type="Proteomes" id="UP001058098">
    <property type="component" value="Chromosome"/>
</dbReference>
<reference evidence="1" key="1">
    <citation type="submission" date="2020-09" db="EMBL/GenBank/DDBJ databases">
        <title>Rhizobia associated with sainfoin plants.</title>
        <authorList>
            <person name="Asharfi S."/>
            <person name="Kuzmanovic N."/>
            <person name="Bunk B."/>
            <person name="Sproeer C."/>
            <person name="Becker M."/>
            <person name="Thuenen T."/>
        </authorList>
    </citation>
    <scope>NUCLEOTIDE SEQUENCE</scope>
    <source>
        <strain evidence="1">OM4</strain>
    </source>
</reference>
<sequence length="94" mass="10994">MRIIARRTLREFVDRLERQSDATLDAWFDEVSKADWKTSADVKRLYGTASIVSAERIVFNIKGNAYRLVVAVDFEKSIVWITWIGTHRAYDRID</sequence>
<dbReference type="InterPro" id="IPR018669">
    <property type="entry name" value="Toxin_HigB"/>
</dbReference>
<keyword evidence="2" id="KW-1185">Reference proteome</keyword>
<dbReference type="Pfam" id="PF09907">
    <property type="entry name" value="HigB_toxin"/>
    <property type="match status" value="1"/>
</dbReference>
<evidence type="ECO:0000313" key="2">
    <source>
        <dbReference type="Proteomes" id="UP001058098"/>
    </source>
</evidence>
<dbReference type="EMBL" id="CP062229">
    <property type="protein sequence ID" value="UVC17051.1"/>
    <property type="molecule type" value="Genomic_DNA"/>
</dbReference>